<dbReference type="EMBL" id="CADCTG010000168">
    <property type="protein sequence ID" value="CAA9250244.1"/>
    <property type="molecule type" value="Genomic_DNA"/>
</dbReference>
<feature type="compositionally biased region" description="Basic residues" evidence="1">
    <location>
        <begin position="74"/>
        <end position="87"/>
    </location>
</feature>
<evidence type="ECO:0000256" key="1">
    <source>
        <dbReference type="SAM" id="MobiDB-lite"/>
    </source>
</evidence>
<proteinExistence type="predicted"/>
<dbReference type="AlphaFoldDB" id="A0A6J4IEZ5"/>
<feature type="compositionally biased region" description="Basic and acidic residues" evidence="1">
    <location>
        <begin position="408"/>
        <end position="423"/>
    </location>
</feature>
<protein>
    <submittedName>
        <fullName evidence="2">Various polyols ABC transporter, substrate-binding protein</fullName>
    </submittedName>
</protein>
<name>A0A6J4IEZ5_9PROT</name>
<feature type="non-terminal residue" evidence="2">
    <location>
        <position position="1"/>
    </location>
</feature>
<feature type="region of interest" description="Disordered" evidence="1">
    <location>
        <begin position="142"/>
        <end position="185"/>
    </location>
</feature>
<feature type="compositionally biased region" description="Basic and acidic residues" evidence="1">
    <location>
        <begin position="157"/>
        <end position="182"/>
    </location>
</feature>
<feature type="non-terminal residue" evidence="2">
    <location>
        <position position="444"/>
    </location>
</feature>
<feature type="compositionally biased region" description="Basic residues" evidence="1">
    <location>
        <begin position="261"/>
        <end position="272"/>
    </location>
</feature>
<feature type="region of interest" description="Disordered" evidence="1">
    <location>
        <begin position="374"/>
        <end position="444"/>
    </location>
</feature>
<feature type="compositionally biased region" description="Low complexity" evidence="1">
    <location>
        <begin position="11"/>
        <end position="27"/>
    </location>
</feature>
<feature type="compositionally biased region" description="Low complexity" evidence="1">
    <location>
        <begin position="46"/>
        <end position="55"/>
    </location>
</feature>
<gene>
    <name evidence="2" type="ORF">AVDCRST_MAG08-2145</name>
</gene>
<organism evidence="2">
    <name type="scientific">uncultured Acetobacteraceae bacterium</name>
    <dbReference type="NCBI Taxonomy" id="169975"/>
    <lineage>
        <taxon>Bacteria</taxon>
        <taxon>Pseudomonadati</taxon>
        <taxon>Pseudomonadota</taxon>
        <taxon>Alphaproteobacteria</taxon>
        <taxon>Acetobacterales</taxon>
        <taxon>Acetobacteraceae</taxon>
        <taxon>environmental samples</taxon>
    </lineage>
</organism>
<accession>A0A6J4IEZ5</accession>
<feature type="region of interest" description="Disordered" evidence="1">
    <location>
        <begin position="1"/>
        <end position="97"/>
    </location>
</feature>
<reference evidence="2" key="1">
    <citation type="submission" date="2020-02" db="EMBL/GenBank/DDBJ databases">
        <authorList>
            <person name="Meier V. D."/>
        </authorList>
    </citation>
    <scope>NUCLEOTIDE SEQUENCE</scope>
    <source>
        <strain evidence="2">AVDCRST_MAG08</strain>
    </source>
</reference>
<evidence type="ECO:0000313" key="2">
    <source>
        <dbReference type="EMBL" id="CAA9250244.1"/>
    </source>
</evidence>
<feature type="region of interest" description="Disordered" evidence="1">
    <location>
        <begin position="261"/>
        <end position="290"/>
    </location>
</feature>
<feature type="compositionally biased region" description="Basic residues" evidence="1">
    <location>
        <begin position="389"/>
        <end position="407"/>
    </location>
</feature>
<sequence length="444" mass="48732">VQTPARRRVFRLLPRIRGGGAAAPRRGAGADHDHHSHREQRRHGGDAAPGAAVRAAEPEHTPALGGAGGERAAPARHHRHRHARRPVRRPDHRQLRGADLGEAGLALGLRQPAGRLRRRGSAAGCAHGHQPREQALRAAVLRRERDDVLPDRPAATGRDHDAGEADLRADPRDRREDHRQEQPDLWPVPARQAGLGREHGLRDAARHGFRRPVVRQPVAHQDRHAGVAPGDHLVQRRAAPVRPTGRDLQRLQRNPRAVRRRPLRPVDRRHRGGGAALRPEAEPGRRPRGLRAHADRRLRRRADLAVELELGDPRHLEAAGGGARLRRLGHVQGVHPARGAGERLGGGAAGHAALHLRERRVPEGRALRLFRAAGDQRGQPDRQHARAAALRRRAVRGHPRVPGHRHAGGADDRHDPDGPERRTGAAGRAVRDRARHAASGLPEV</sequence>
<feature type="compositionally biased region" description="Basic residues" evidence="1">
    <location>
        <begin position="1"/>
        <end position="10"/>
    </location>
</feature>